<proteinExistence type="predicted"/>
<keyword evidence="3" id="KW-1185">Reference proteome</keyword>
<feature type="region of interest" description="Disordered" evidence="1">
    <location>
        <begin position="211"/>
        <end position="276"/>
    </location>
</feature>
<accession>A0A9P7XJ81</accession>
<dbReference type="Proteomes" id="UP000707451">
    <property type="component" value="Unassembled WGS sequence"/>
</dbReference>
<dbReference type="EMBL" id="JAHRHY010000028">
    <property type="protein sequence ID" value="KAG9060944.1"/>
    <property type="molecule type" value="Genomic_DNA"/>
</dbReference>
<feature type="compositionally biased region" description="Acidic residues" evidence="1">
    <location>
        <begin position="118"/>
        <end position="141"/>
    </location>
</feature>
<feature type="compositionally biased region" description="Acidic residues" evidence="1">
    <location>
        <begin position="238"/>
        <end position="251"/>
    </location>
</feature>
<name>A0A9P7XJ81_9FUNG</name>
<dbReference type="AlphaFoldDB" id="A0A9P7XJ81"/>
<reference evidence="2" key="1">
    <citation type="submission" date="2021-06" db="EMBL/GenBank/DDBJ databases">
        <title>Genome Sequence of Mortierella hyaline Strain SCG-10, a Cold-Adapted, Nitrate-Reducing Fungus Isolated from Soil in Minnesota, USA.</title>
        <authorList>
            <person name="Aldossari N."/>
        </authorList>
    </citation>
    <scope>NUCLEOTIDE SEQUENCE</scope>
    <source>
        <strain evidence="2">SCG-10</strain>
    </source>
</reference>
<organism evidence="2 3">
    <name type="scientific">Linnemannia hyalina</name>
    <dbReference type="NCBI Taxonomy" id="64524"/>
    <lineage>
        <taxon>Eukaryota</taxon>
        <taxon>Fungi</taxon>
        <taxon>Fungi incertae sedis</taxon>
        <taxon>Mucoromycota</taxon>
        <taxon>Mortierellomycotina</taxon>
        <taxon>Mortierellomycetes</taxon>
        <taxon>Mortierellales</taxon>
        <taxon>Mortierellaceae</taxon>
        <taxon>Linnemannia</taxon>
    </lineage>
</organism>
<comment type="caution">
    <text evidence="2">The sequence shown here is derived from an EMBL/GenBank/DDBJ whole genome shotgun (WGS) entry which is preliminary data.</text>
</comment>
<evidence type="ECO:0000313" key="2">
    <source>
        <dbReference type="EMBL" id="KAG9060944.1"/>
    </source>
</evidence>
<sequence length="336" mass="36294">MNLIYIPTAPIYLTVLQKSRNLTTTISSPSSNKGKGTSCIWMGQTVLLDIPAPGVKAKPNEHNIKTLSHLQVGDRIQAEGLMMVQCVIQNDRRGRPEASMWLSFKIQYDWTFLGNPGEDNEDAGDEEGEDDDDDDGSDYGDSDTNKFNQPKAGTSKDHPVQYNKRVRKRSVVSPAGRLSVSFSSDTFDYLAKGEESQLKKAGMDVDEGKTVAASGINGKPKVKDESDDSENSVNGYEDLSDEHDDEDDEDDTLPKQTKQAVKLTAAPVPPPSSMTVDTNATATVVTEGTKTTTTIKAETVLVTPASPTVNSVTAAAAMAMTNSVTTAMAIVRKRPE</sequence>
<protein>
    <submittedName>
        <fullName evidence="2">Uncharacterized protein</fullName>
    </submittedName>
</protein>
<evidence type="ECO:0000313" key="3">
    <source>
        <dbReference type="Proteomes" id="UP000707451"/>
    </source>
</evidence>
<dbReference type="OrthoDB" id="10478081at2759"/>
<feature type="region of interest" description="Disordered" evidence="1">
    <location>
        <begin position="115"/>
        <end position="174"/>
    </location>
</feature>
<gene>
    <name evidence="2" type="ORF">KI688_007902</name>
</gene>
<evidence type="ECO:0000256" key="1">
    <source>
        <dbReference type="SAM" id="MobiDB-lite"/>
    </source>
</evidence>